<keyword evidence="1" id="KW-0812">Transmembrane</keyword>
<protein>
    <recommendedName>
        <fullName evidence="4">DUF2721 domain-containing protein</fullName>
    </recommendedName>
</protein>
<accession>A0ABV2R634</accession>
<feature type="transmembrane region" description="Helical" evidence="1">
    <location>
        <begin position="114"/>
        <end position="135"/>
    </location>
</feature>
<keyword evidence="3" id="KW-1185">Reference proteome</keyword>
<name>A0ABV2R634_9HYPH</name>
<feature type="transmembrane region" description="Helical" evidence="1">
    <location>
        <begin position="85"/>
        <end position="108"/>
    </location>
</feature>
<dbReference type="InterPro" id="IPR021279">
    <property type="entry name" value="DUF2721"/>
</dbReference>
<keyword evidence="1" id="KW-0472">Membrane</keyword>
<proteinExistence type="predicted"/>
<dbReference type="Pfam" id="PF11026">
    <property type="entry name" value="DUF2721"/>
    <property type="match status" value="1"/>
</dbReference>
<organism evidence="2 3">
    <name type="scientific">Kaistia defluvii</name>
    <dbReference type="NCBI Taxonomy" id="410841"/>
    <lineage>
        <taxon>Bacteria</taxon>
        <taxon>Pseudomonadati</taxon>
        <taxon>Pseudomonadota</taxon>
        <taxon>Alphaproteobacteria</taxon>
        <taxon>Hyphomicrobiales</taxon>
        <taxon>Kaistiaceae</taxon>
        <taxon>Kaistia</taxon>
    </lineage>
</organism>
<evidence type="ECO:0000256" key="1">
    <source>
        <dbReference type="SAM" id="Phobius"/>
    </source>
</evidence>
<evidence type="ECO:0000313" key="3">
    <source>
        <dbReference type="Proteomes" id="UP001549321"/>
    </source>
</evidence>
<sequence length="149" mass="16357">MVWRMMIEDTPTLSQLSQVMLHATAPAFLLGATGSFVGLLVARLNVIIERSRSIHGIRDPDDDRLPLKTDIPRLKVRAKLLQRSISLAIASAISTTLLIVWSFIAAFFNRDHEVGAAMLFVAALIFFVAALIGLAREVSIGLVELDHLP</sequence>
<keyword evidence="1" id="KW-1133">Transmembrane helix</keyword>
<dbReference type="Proteomes" id="UP001549321">
    <property type="component" value="Unassembled WGS sequence"/>
</dbReference>
<feature type="transmembrane region" description="Helical" evidence="1">
    <location>
        <begin position="20"/>
        <end position="42"/>
    </location>
</feature>
<reference evidence="2 3" key="1">
    <citation type="submission" date="2024-06" db="EMBL/GenBank/DDBJ databases">
        <title>Sorghum-associated microbial communities from plants grown in Nebraska, USA.</title>
        <authorList>
            <person name="Schachtman D."/>
        </authorList>
    </citation>
    <scope>NUCLEOTIDE SEQUENCE [LARGE SCALE GENOMIC DNA]</scope>
    <source>
        <strain evidence="2 3">3207</strain>
    </source>
</reference>
<dbReference type="EMBL" id="JBEPSM010000007">
    <property type="protein sequence ID" value="MET4636756.1"/>
    <property type="molecule type" value="Genomic_DNA"/>
</dbReference>
<evidence type="ECO:0000313" key="2">
    <source>
        <dbReference type="EMBL" id="MET4636756.1"/>
    </source>
</evidence>
<evidence type="ECO:0008006" key="4">
    <source>
        <dbReference type="Google" id="ProtNLM"/>
    </source>
</evidence>
<comment type="caution">
    <text evidence="2">The sequence shown here is derived from an EMBL/GenBank/DDBJ whole genome shotgun (WGS) entry which is preliminary data.</text>
</comment>
<gene>
    <name evidence="2" type="ORF">ABIE08_004721</name>
</gene>